<dbReference type="Pfam" id="PF13439">
    <property type="entry name" value="Glyco_transf_4"/>
    <property type="match status" value="1"/>
</dbReference>
<dbReference type="PANTHER" id="PTHR12526">
    <property type="entry name" value="GLYCOSYLTRANSFERASE"/>
    <property type="match status" value="1"/>
</dbReference>
<dbReference type="KEGG" id="aon:DEH84_00765"/>
<keyword evidence="4" id="KW-1185">Reference proteome</keyword>
<evidence type="ECO:0000259" key="2">
    <source>
        <dbReference type="Pfam" id="PF13439"/>
    </source>
</evidence>
<dbReference type="InterPro" id="IPR001296">
    <property type="entry name" value="Glyco_trans_1"/>
</dbReference>
<gene>
    <name evidence="3" type="ORF">DEH84_00765</name>
</gene>
<dbReference type="EMBL" id="CP029210">
    <property type="protein sequence ID" value="AWI52143.1"/>
    <property type="molecule type" value="Genomic_DNA"/>
</dbReference>
<evidence type="ECO:0000259" key="1">
    <source>
        <dbReference type="Pfam" id="PF00534"/>
    </source>
</evidence>
<sequence length="417" mass="45423">MRVALLSPLPPEQTGIADYAAHWRRAVQSAGVHVLTPLQGQKPLHSFEAARRWVAERDWSKVDVVHAELGGGRHSEFFVLKALAAMPVRPRLSATVHDPERLVWRPVSALWRRLDAVRWLPGAVSKALAVLVDPHTLWTERRLARRLDGVVTLTQTGAQRLSRRMKLPPGRVRVIPHGTLPLPTQPLPLLAPVRLLYFGFIYAGKGIEDLVDALGRLRQQQPELAAQVRLTIAGGTAPDIAFGGRHSYLDGLRARAASLGLQDQIEWVLDVDERDIPELVGRHHVMVLPYRESRKLALMGQMRGTSGALAWAVAAGRGVITSDARAFAEEISHGNGEAYPQGDVAALTEALAGALREPERVAHWARAAQALSEQRAWSRTGRAFAAYFSALKTGVSELPDTALGAPQPATSSSGGAR</sequence>
<evidence type="ECO:0000313" key="4">
    <source>
        <dbReference type="Proteomes" id="UP000244892"/>
    </source>
</evidence>
<dbReference type="OrthoDB" id="9149550at2"/>
<dbReference type="Proteomes" id="UP000244892">
    <property type="component" value="Chromosome"/>
</dbReference>
<dbReference type="InterPro" id="IPR028098">
    <property type="entry name" value="Glyco_trans_4-like_N"/>
</dbReference>
<feature type="domain" description="Glycosyl transferase family 1" evidence="1">
    <location>
        <begin position="195"/>
        <end position="369"/>
    </location>
</feature>
<proteinExistence type="predicted"/>
<accession>A0A2U8FMF5</accession>
<dbReference type="RefSeq" id="WP_109033861.1">
    <property type="nucleotide sequence ID" value="NZ_CP029210.1"/>
</dbReference>
<reference evidence="3 4" key="1">
    <citation type="submission" date="2018-05" db="EMBL/GenBank/DDBJ databases">
        <title>complete genome sequence of Aquabacterium olei NBRC 110486.</title>
        <authorList>
            <person name="Tang B."/>
            <person name="Chang J."/>
            <person name="Zhang L."/>
            <person name="Yang H."/>
        </authorList>
    </citation>
    <scope>NUCLEOTIDE SEQUENCE [LARGE SCALE GENOMIC DNA]</scope>
    <source>
        <strain evidence="3 4">NBRC 110486</strain>
    </source>
</reference>
<organism evidence="3 4">
    <name type="scientific">Aquabacterium olei</name>
    <dbReference type="NCBI Taxonomy" id="1296669"/>
    <lineage>
        <taxon>Bacteria</taxon>
        <taxon>Pseudomonadati</taxon>
        <taxon>Pseudomonadota</taxon>
        <taxon>Betaproteobacteria</taxon>
        <taxon>Burkholderiales</taxon>
        <taxon>Aquabacterium</taxon>
    </lineage>
</organism>
<dbReference type="SUPFAM" id="SSF53756">
    <property type="entry name" value="UDP-Glycosyltransferase/glycogen phosphorylase"/>
    <property type="match status" value="1"/>
</dbReference>
<evidence type="ECO:0000313" key="3">
    <source>
        <dbReference type="EMBL" id="AWI52143.1"/>
    </source>
</evidence>
<protein>
    <submittedName>
        <fullName evidence="3">Glycosyl transferase family 1</fullName>
    </submittedName>
</protein>
<keyword evidence="3" id="KW-0808">Transferase</keyword>
<dbReference type="AlphaFoldDB" id="A0A2U8FMF5"/>
<feature type="domain" description="Glycosyltransferase subfamily 4-like N-terminal" evidence="2">
    <location>
        <begin position="30"/>
        <end position="178"/>
    </location>
</feature>
<name>A0A2U8FMF5_9BURK</name>
<dbReference type="PANTHER" id="PTHR12526:SF636">
    <property type="entry name" value="BLL3647 PROTEIN"/>
    <property type="match status" value="1"/>
</dbReference>
<dbReference type="Gene3D" id="3.40.50.2000">
    <property type="entry name" value="Glycogen Phosphorylase B"/>
    <property type="match status" value="2"/>
</dbReference>
<dbReference type="GO" id="GO:0016757">
    <property type="term" value="F:glycosyltransferase activity"/>
    <property type="evidence" value="ECO:0007669"/>
    <property type="project" value="InterPro"/>
</dbReference>
<dbReference type="Pfam" id="PF00534">
    <property type="entry name" value="Glycos_transf_1"/>
    <property type="match status" value="1"/>
</dbReference>